<dbReference type="PANTHER" id="PTHR42973">
    <property type="entry name" value="BINDING OXIDOREDUCTASE, PUTATIVE (AFU_ORTHOLOGUE AFUA_1G17690)-RELATED"/>
    <property type="match status" value="1"/>
</dbReference>
<evidence type="ECO:0000256" key="3">
    <source>
        <dbReference type="ARBA" id="ARBA00022827"/>
    </source>
</evidence>
<dbReference type="Pfam" id="PF01565">
    <property type="entry name" value="FAD_binding_4"/>
    <property type="match status" value="1"/>
</dbReference>
<dbReference type="GO" id="GO:0016491">
    <property type="term" value="F:oxidoreductase activity"/>
    <property type="evidence" value="ECO:0007669"/>
    <property type="project" value="UniProtKB-KW"/>
</dbReference>
<accession>A0A815VZQ6</accession>
<keyword evidence="4" id="KW-0560">Oxidoreductase</keyword>
<evidence type="ECO:0000313" key="8">
    <source>
        <dbReference type="Proteomes" id="UP000663828"/>
    </source>
</evidence>
<evidence type="ECO:0000256" key="2">
    <source>
        <dbReference type="ARBA" id="ARBA00022630"/>
    </source>
</evidence>
<evidence type="ECO:0000259" key="6">
    <source>
        <dbReference type="PROSITE" id="PS51387"/>
    </source>
</evidence>
<evidence type="ECO:0000256" key="4">
    <source>
        <dbReference type="ARBA" id="ARBA00023002"/>
    </source>
</evidence>
<protein>
    <recommendedName>
        <fullName evidence="6">FAD-binding PCMH-type domain-containing protein</fullName>
    </recommendedName>
</protein>
<evidence type="ECO:0000313" key="7">
    <source>
        <dbReference type="EMBL" id="CAF1537018.1"/>
    </source>
</evidence>
<organism evidence="7 8">
    <name type="scientific">Adineta ricciae</name>
    <name type="common">Rotifer</name>
    <dbReference type="NCBI Taxonomy" id="249248"/>
    <lineage>
        <taxon>Eukaryota</taxon>
        <taxon>Metazoa</taxon>
        <taxon>Spiralia</taxon>
        <taxon>Gnathifera</taxon>
        <taxon>Rotifera</taxon>
        <taxon>Eurotatoria</taxon>
        <taxon>Bdelloidea</taxon>
        <taxon>Adinetida</taxon>
        <taxon>Adinetidae</taxon>
        <taxon>Adineta</taxon>
    </lineage>
</organism>
<dbReference type="Gene3D" id="3.30.465.10">
    <property type="match status" value="1"/>
</dbReference>
<keyword evidence="8" id="KW-1185">Reference proteome</keyword>
<dbReference type="SUPFAM" id="SSF56176">
    <property type="entry name" value="FAD-binding/transporter-associated domain-like"/>
    <property type="match status" value="1"/>
</dbReference>
<dbReference type="InterPro" id="IPR006094">
    <property type="entry name" value="Oxid_FAD_bind_N"/>
</dbReference>
<feature type="transmembrane region" description="Helical" evidence="5">
    <location>
        <begin position="43"/>
        <end position="62"/>
    </location>
</feature>
<dbReference type="AlphaFoldDB" id="A0A815VZQ6"/>
<dbReference type="InterPro" id="IPR016166">
    <property type="entry name" value="FAD-bd_PCMH"/>
</dbReference>
<dbReference type="InterPro" id="IPR036318">
    <property type="entry name" value="FAD-bd_PCMH-like_sf"/>
</dbReference>
<dbReference type="GO" id="GO:0071949">
    <property type="term" value="F:FAD binding"/>
    <property type="evidence" value="ECO:0007669"/>
    <property type="project" value="InterPro"/>
</dbReference>
<evidence type="ECO:0000256" key="1">
    <source>
        <dbReference type="ARBA" id="ARBA00005466"/>
    </source>
</evidence>
<keyword evidence="5" id="KW-1133">Transmembrane helix</keyword>
<dbReference type="EMBL" id="CAJNOR010004952">
    <property type="protein sequence ID" value="CAF1537018.1"/>
    <property type="molecule type" value="Genomic_DNA"/>
</dbReference>
<dbReference type="PROSITE" id="PS51387">
    <property type="entry name" value="FAD_PCMH"/>
    <property type="match status" value="1"/>
</dbReference>
<keyword evidence="5" id="KW-0472">Membrane</keyword>
<reference evidence="7" key="1">
    <citation type="submission" date="2021-02" db="EMBL/GenBank/DDBJ databases">
        <authorList>
            <person name="Nowell W R."/>
        </authorList>
    </citation>
    <scope>NUCLEOTIDE SEQUENCE</scope>
</reference>
<comment type="similarity">
    <text evidence="1">Belongs to the oxygen-dependent FAD-linked oxidoreductase family.</text>
</comment>
<dbReference type="InterPro" id="IPR050416">
    <property type="entry name" value="FAD-linked_Oxidoreductase"/>
</dbReference>
<name>A0A815VZQ6_ADIRI</name>
<keyword evidence="2" id="KW-0285">Flavoprotein</keyword>
<keyword evidence="3" id="KW-0274">FAD</keyword>
<dbReference type="InterPro" id="IPR016169">
    <property type="entry name" value="FAD-bd_PCMH_sub2"/>
</dbReference>
<gene>
    <name evidence="7" type="ORF">XAT740_LOCUS41895</name>
</gene>
<comment type="caution">
    <text evidence="7">The sequence shown here is derived from an EMBL/GenBank/DDBJ whole genome shotgun (WGS) entry which is preliminary data.</text>
</comment>
<proteinExistence type="inferred from homology"/>
<dbReference type="Proteomes" id="UP000663828">
    <property type="component" value="Unassembled WGS sequence"/>
</dbReference>
<sequence>MKGILRFHLKVHFQFKVAKKSYLDVCTFLNMTKKQVMSSRIQWTIHIGVLVLISFTNAYSIIPAATKPKRIDNNLKDICESIKNKARHTQVFYSPDPNYFEDIKHYAISSTQYPACTVEPSTADDVAIIMKIVQENRVPFAVKGGGHSANPLFSSTIGVHIAMRRFSNVIVHADNQTVDVGPGLFWDDVYKALEPHNINVVGGRVSGVGVAGFTLGGGYSWKSNQFGLAIDNVIGYELVTPNGTIVDVTNNSYPDLFFGLKGGFNNFGIVTNFRLHAHPQTQVYGGLLVYIDEQRFDDVLKAVMDFRDNNKDPKAQALVSFTPQTGLVTFDVTLFYDAPRAPDDTFKKFINIPHMGTLKTRSFLSFVKVVPIYVTDGRRGRFHTVSVTNLTDRVFQELKNQTIYNAAKFDSKLDAFASFTAEPFLPTYFDKSQGGAYPHCPSTTPLLPIFLQFSWRLPADDDYFVNEIKLSADAILQAALYNGQNSNATKQIRYPNYALDSTTLSEMYGDNVARLQSIRKAWDTDSVMNPTGGFKF</sequence>
<dbReference type="PANTHER" id="PTHR42973:SF13">
    <property type="entry name" value="FAD-BINDING PCMH-TYPE DOMAIN-CONTAINING PROTEIN"/>
    <property type="match status" value="1"/>
</dbReference>
<evidence type="ECO:0000256" key="5">
    <source>
        <dbReference type="SAM" id="Phobius"/>
    </source>
</evidence>
<keyword evidence="5" id="KW-0812">Transmembrane</keyword>
<feature type="domain" description="FAD-binding PCMH-type" evidence="6">
    <location>
        <begin position="110"/>
        <end position="280"/>
    </location>
</feature>